<feature type="coiled-coil region" evidence="1">
    <location>
        <begin position="395"/>
        <end position="422"/>
    </location>
</feature>
<evidence type="ECO:0000313" key="4">
    <source>
        <dbReference type="EMBL" id="VDI79414.1"/>
    </source>
</evidence>
<keyword evidence="3" id="KW-0732">Signal</keyword>
<organism evidence="4 5">
    <name type="scientific">Mytilus galloprovincialis</name>
    <name type="common">Mediterranean mussel</name>
    <dbReference type="NCBI Taxonomy" id="29158"/>
    <lineage>
        <taxon>Eukaryota</taxon>
        <taxon>Metazoa</taxon>
        <taxon>Spiralia</taxon>
        <taxon>Lophotrochozoa</taxon>
        <taxon>Mollusca</taxon>
        <taxon>Bivalvia</taxon>
        <taxon>Autobranchia</taxon>
        <taxon>Pteriomorphia</taxon>
        <taxon>Mytilida</taxon>
        <taxon>Mytiloidea</taxon>
        <taxon>Mytilidae</taxon>
        <taxon>Mytilinae</taxon>
        <taxon>Mytilus</taxon>
    </lineage>
</organism>
<name>A0A8B6HI74_MYTGA</name>
<feature type="compositionally biased region" description="Low complexity" evidence="2">
    <location>
        <begin position="192"/>
        <end position="207"/>
    </location>
</feature>
<keyword evidence="5" id="KW-1185">Reference proteome</keyword>
<dbReference type="EMBL" id="UYJE01010074">
    <property type="protein sequence ID" value="VDI79414.1"/>
    <property type="molecule type" value="Genomic_DNA"/>
</dbReference>
<feature type="chain" id="PRO_5032367062" evidence="3">
    <location>
        <begin position="19"/>
        <end position="441"/>
    </location>
</feature>
<dbReference type="Proteomes" id="UP000596742">
    <property type="component" value="Unassembled WGS sequence"/>
</dbReference>
<protein>
    <submittedName>
        <fullName evidence="4">Uncharacterized protein</fullName>
    </submittedName>
</protein>
<evidence type="ECO:0000256" key="1">
    <source>
        <dbReference type="SAM" id="Coils"/>
    </source>
</evidence>
<evidence type="ECO:0000256" key="3">
    <source>
        <dbReference type="SAM" id="SignalP"/>
    </source>
</evidence>
<feature type="signal peptide" evidence="3">
    <location>
        <begin position="1"/>
        <end position="18"/>
    </location>
</feature>
<sequence length="441" mass="48111">MAHFIKFLFLFGLLCVDAQYIPLGVSKKQPTCKYEFTVPDAKGACSATSTALEQKIDNVKQDLDRTRLQYVSQNSIVQGTLAQLQTDTKMYVSKVNDLNGELQKIKGQGVNPGQTSGTVNQLIHDTKDLLTKAVGDINGRIFNLSLEFQRNAIEESKVNSAIQNQINKQAVQLATAEQKLLNLENMIKNYKPPTSGSQPQPSSGPSSAQLNTLQQKYQQLENDLKSVDTLQQQQFTGLSDKTNRIMSQLLNQSHDIDVVAQATNQSVARLTAAEKMIQTTKQDFDNFKKATDPQIKILSQEASGLLSNLTSIEKQLQQLGIRLMNGKVTSTMMKGDVTKVKTQADNLLQEITKLTSQISAQAGELLVVKADLSGLQAPSSGGGTINTAQLVSTIKAQTQADIQKAQKDVKQVQNMVTTLLTQVAMLSSKVNKLCPPTTPSG</sequence>
<evidence type="ECO:0000256" key="2">
    <source>
        <dbReference type="SAM" id="MobiDB-lite"/>
    </source>
</evidence>
<dbReference type="AlphaFoldDB" id="A0A8B6HI74"/>
<keyword evidence="1" id="KW-0175">Coiled coil</keyword>
<gene>
    <name evidence="4" type="ORF">MGAL_10B014664</name>
</gene>
<comment type="caution">
    <text evidence="4">The sequence shown here is derived from an EMBL/GenBank/DDBJ whole genome shotgun (WGS) entry which is preliminary data.</text>
</comment>
<feature type="coiled-coil region" evidence="1">
    <location>
        <begin position="159"/>
        <end position="186"/>
    </location>
</feature>
<evidence type="ECO:0000313" key="5">
    <source>
        <dbReference type="Proteomes" id="UP000596742"/>
    </source>
</evidence>
<accession>A0A8B6HI74</accession>
<reference evidence="4" key="1">
    <citation type="submission" date="2018-11" db="EMBL/GenBank/DDBJ databases">
        <authorList>
            <person name="Alioto T."/>
            <person name="Alioto T."/>
        </authorList>
    </citation>
    <scope>NUCLEOTIDE SEQUENCE</scope>
</reference>
<feature type="region of interest" description="Disordered" evidence="2">
    <location>
        <begin position="188"/>
        <end position="209"/>
    </location>
</feature>
<dbReference type="OrthoDB" id="6086794at2759"/>
<proteinExistence type="predicted"/>